<reference evidence="2" key="1">
    <citation type="journal article" date="2006" name="Proc. Natl. Acad. Sci. U.S.A.">
        <title>The complete genome of Rhodococcus sp. RHA1 provides insights into a catabolic powerhouse.</title>
        <authorList>
            <person name="McLeod M.P."/>
            <person name="Warren R.L."/>
            <person name="Hsiao W.W.L."/>
            <person name="Araki N."/>
            <person name="Myhre M."/>
            <person name="Fernandes C."/>
            <person name="Miyazawa D."/>
            <person name="Wong W."/>
            <person name="Lillquist A.L."/>
            <person name="Wang D."/>
            <person name="Dosanjh M."/>
            <person name="Hara H."/>
            <person name="Petrescu A."/>
            <person name="Morin R.D."/>
            <person name="Yang G."/>
            <person name="Stott J.M."/>
            <person name="Schein J.E."/>
            <person name="Shin H."/>
            <person name="Smailus D."/>
            <person name="Siddiqui A.S."/>
            <person name="Marra M.A."/>
            <person name="Jones S.J.M."/>
            <person name="Holt R."/>
            <person name="Brinkman F.S.L."/>
            <person name="Miyauchi K."/>
            <person name="Fukuda M."/>
            <person name="Davies J.E."/>
            <person name="Mohn W.W."/>
            <person name="Eltis L.D."/>
        </authorList>
    </citation>
    <scope>NUCLEOTIDE SEQUENCE [LARGE SCALE GENOMIC DNA]</scope>
    <source>
        <strain evidence="2">RHA1</strain>
    </source>
</reference>
<sequence>MGVGETRGRDLTVDELRLRRVTSDAETSLVTLGKAHPEVAVALARMVQAVADEAARTPRFAKALGEALTAGGIQAPPASPKPAAARNTTTRSKGVLDPFSVFEVSGEAGLRARLKTLNAEQLKDIVTEHSMNYDKAAMRWKTPPRLIDRIVERVQARATKGDVLR</sequence>
<evidence type="ECO:0000313" key="1">
    <source>
        <dbReference type="EMBL" id="ABG93487.1"/>
    </source>
</evidence>
<organism evidence="1 2">
    <name type="scientific">Rhodococcus jostii (strain RHA1)</name>
    <dbReference type="NCBI Taxonomy" id="101510"/>
    <lineage>
        <taxon>Bacteria</taxon>
        <taxon>Bacillati</taxon>
        <taxon>Actinomycetota</taxon>
        <taxon>Actinomycetes</taxon>
        <taxon>Mycobacteriales</taxon>
        <taxon>Nocardiaceae</taxon>
        <taxon>Rhodococcus</taxon>
    </lineage>
</organism>
<evidence type="ECO:0000313" key="2">
    <source>
        <dbReference type="Proteomes" id="UP000008710"/>
    </source>
</evidence>
<protein>
    <submittedName>
        <fullName evidence="1">Uncharacterized protein</fullName>
    </submittedName>
</protein>
<dbReference type="Proteomes" id="UP000008710">
    <property type="component" value="Chromosome"/>
</dbReference>
<dbReference type="AlphaFoldDB" id="Q0SG49"/>
<accession>Q0SG49</accession>
<proteinExistence type="predicted"/>
<dbReference type="HOGENOM" id="CLU_133812_0_0_11"/>
<dbReference type="EMBL" id="CP000431">
    <property type="protein sequence ID" value="ABG93487.1"/>
    <property type="molecule type" value="Genomic_DNA"/>
</dbReference>
<dbReference type="PATRIC" id="fig|101510.16.peg.1695"/>
<dbReference type="eggNOG" id="ENOG5033G8Y">
    <property type="taxonomic scope" value="Bacteria"/>
</dbReference>
<name>Q0SG49_RHOJR</name>
<dbReference type="RefSeq" id="WP_011594616.1">
    <property type="nucleotide sequence ID" value="NC_008268.1"/>
</dbReference>
<dbReference type="KEGG" id="rha:RHA1_ro01674"/>
<gene>
    <name evidence="1" type="ordered locus">RHA1_ro01674</name>
</gene>